<evidence type="ECO:0000256" key="2">
    <source>
        <dbReference type="ARBA" id="ARBA00022692"/>
    </source>
</evidence>
<keyword evidence="2 7" id="KW-0812">Transmembrane</keyword>
<accession>A0A8J5F8V0</accession>
<evidence type="ECO:0000256" key="5">
    <source>
        <dbReference type="ARBA" id="ARBA00024302"/>
    </source>
</evidence>
<feature type="domain" description="Major facilitator superfamily (MFS) profile" evidence="8">
    <location>
        <begin position="1"/>
        <end position="374"/>
    </location>
</feature>
<comment type="subcellular location">
    <subcellularLocation>
        <location evidence="1">Membrane</location>
        <topology evidence="1">Multi-pass membrane protein</topology>
    </subcellularLocation>
</comment>
<evidence type="ECO:0000256" key="3">
    <source>
        <dbReference type="ARBA" id="ARBA00022989"/>
    </source>
</evidence>
<organism evidence="9 10">
    <name type="scientific">Zingiber officinale</name>
    <name type="common">Ginger</name>
    <name type="synonym">Amomum zingiber</name>
    <dbReference type="NCBI Taxonomy" id="94328"/>
    <lineage>
        <taxon>Eukaryota</taxon>
        <taxon>Viridiplantae</taxon>
        <taxon>Streptophyta</taxon>
        <taxon>Embryophyta</taxon>
        <taxon>Tracheophyta</taxon>
        <taxon>Spermatophyta</taxon>
        <taxon>Magnoliopsida</taxon>
        <taxon>Liliopsida</taxon>
        <taxon>Zingiberales</taxon>
        <taxon>Zingiberaceae</taxon>
        <taxon>Zingiber</taxon>
    </lineage>
</organism>
<evidence type="ECO:0000313" key="9">
    <source>
        <dbReference type="EMBL" id="KAG6482287.1"/>
    </source>
</evidence>
<gene>
    <name evidence="9" type="ORF">ZIOFF_058918</name>
</gene>
<evidence type="ECO:0000313" key="10">
    <source>
        <dbReference type="Proteomes" id="UP000734854"/>
    </source>
</evidence>
<evidence type="ECO:0000256" key="7">
    <source>
        <dbReference type="SAM" id="Phobius"/>
    </source>
</evidence>
<dbReference type="InterPro" id="IPR020846">
    <property type="entry name" value="MFS_dom"/>
</dbReference>
<dbReference type="PANTHER" id="PTHR11662">
    <property type="entry name" value="SOLUTE CARRIER FAMILY 17"/>
    <property type="match status" value="1"/>
</dbReference>
<dbReference type="GO" id="GO:0005315">
    <property type="term" value="F:phosphate transmembrane transporter activity"/>
    <property type="evidence" value="ECO:0007669"/>
    <property type="project" value="TreeGrafter"/>
</dbReference>
<dbReference type="FunFam" id="1.20.1250.20:FF:000142">
    <property type="entry name" value="probable anion transporter 3, chloroplastic"/>
    <property type="match status" value="1"/>
</dbReference>
<evidence type="ECO:0000259" key="8">
    <source>
        <dbReference type="PROSITE" id="PS50850"/>
    </source>
</evidence>
<comment type="similarity">
    <text evidence="6">Belongs to the major facilitator superfamily. Sodium/anion cotransporter (TC 2.A.1.14) family.</text>
</comment>
<dbReference type="InterPro" id="IPR036259">
    <property type="entry name" value="MFS_trans_sf"/>
</dbReference>
<dbReference type="PANTHER" id="PTHR11662:SF424">
    <property type="entry name" value="ANION TRANSPORTER 4, CHLOROPLASTIC-RELATED"/>
    <property type="match status" value="1"/>
</dbReference>
<dbReference type="InterPro" id="IPR050382">
    <property type="entry name" value="MFS_Na/Anion_cotransporter"/>
</dbReference>
<dbReference type="GO" id="GO:0016020">
    <property type="term" value="C:membrane"/>
    <property type="evidence" value="ECO:0007669"/>
    <property type="project" value="UniProtKB-SubCell"/>
</dbReference>
<dbReference type="Proteomes" id="UP000734854">
    <property type="component" value="Unassembled WGS sequence"/>
</dbReference>
<comment type="function">
    <text evidence="5">Probable anion transporter.</text>
</comment>
<dbReference type="GO" id="GO:0009536">
    <property type="term" value="C:plastid"/>
    <property type="evidence" value="ECO:0007669"/>
    <property type="project" value="TreeGrafter"/>
</dbReference>
<sequence length="449" mass="49131">MSSFLWGYLLSPIAGGALVDYYGGKLVMAWGVALWSLATLLTPWAAETSLWSLLTMRTLLGIAEGVALPSMNNMLSRWFPQSERSRAVGIAMAGFQLGNAVGLLVSPVIMSQTGTFGPFIIFGLFGFLWVLMWVSATSSTPEKHSQISKMELDYIKNGKKEPISGTKEFTKARIIPPFRKLLSKSPTWALISANAMHSWGYFVILSWMPIYFNTVYHVDLRQAAWFSALPWVMMAILGYFAGALSDLLIQNGFSITFTRKIMQSIGFLGPGLSLLGLNATKNPSVASFWLTVAVGLNSFGHAGFLVNFQEIAPQYAGVLHGISNTAGTLAAITGTVGAGFFVERMGSFKGFLILTSFLYFISTLLWNLFATGEQISIYLMDNKEVAIGLVDNMAKRVDLDSLGDTTTTEPRVQLETQGALVVQPKAVKQWATLLKDNRKVSMATPSQQF</sequence>
<feature type="transmembrane region" description="Helical" evidence="7">
    <location>
        <begin position="318"/>
        <end position="342"/>
    </location>
</feature>
<keyword evidence="10" id="KW-1185">Reference proteome</keyword>
<evidence type="ECO:0000256" key="4">
    <source>
        <dbReference type="ARBA" id="ARBA00023136"/>
    </source>
</evidence>
<reference evidence="9 10" key="1">
    <citation type="submission" date="2020-08" db="EMBL/GenBank/DDBJ databases">
        <title>Plant Genome Project.</title>
        <authorList>
            <person name="Zhang R.-G."/>
        </authorList>
    </citation>
    <scope>NUCLEOTIDE SEQUENCE [LARGE SCALE GENOMIC DNA]</scope>
    <source>
        <tissue evidence="9">Rhizome</tissue>
    </source>
</reference>
<feature type="transmembrane region" description="Helical" evidence="7">
    <location>
        <begin position="87"/>
        <end position="110"/>
    </location>
</feature>
<feature type="transmembrane region" description="Helical" evidence="7">
    <location>
        <begin position="261"/>
        <end position="280"/>
    </location>
</feature>
<evidence type="ECO:0000256" key="6">
    <source>
        <dbReference type="ARBA" id="ARBA00024362"/>
    </source>
</evidence>
<dbReference type="SUPFAM" id="SSF103473">
    <property type="entry name" value="MFS general substrate transporter"/>
    <property type="match status" value="1"/>
</dbReference>
<dbReference type="EMBL" id="JACMSC010000016">
    <property type="protein sequence ID" value="KAG6482287.1"/>
    <property type="molecule type" value="Genomic_DNA"/>
</dbReference>
<dbReference type="AlphaFoldDB" id="A0A8J5F8V0"/>
<feature type="transmembrane region" description="Helical" evidence="7">
    <location>
        <begin position="116"/>
        <end position="136"/>
    </location>
</feature>
<keyword evidence="3 7" id="KW-1133">Transmembrane helix</keyword>
<evidence type="ECO:0000256" key="1">
    <source>
        <dbReference type="ARBA" id="ARBA00004141"/>
    </source>
</evidence>
<name>A0A8J5F8V0_ZINOF</name>
<feature type="transmembrane region" description="Helical" evidence="7">
    <location>
        <begin position="188"/>
        <end position="208"/>
    </location>
</feature>
<keyword evidence="4 7" id="KW-0472">Membrane</keyword>
<comment type="caution">
    <text evidence="9">The sequence shown here is derived from an EMBL/GenBank/DDBJ whole genome shotgun (WGS) entry which is preliminary data.</text>
</comment>
<dbReference type="Gene3D" id="1.20.1250.20">
    <property type="entry name" value="MFS general substrate transporter like domains"/>
    <property type="match status" value="2"/>
</dbReference>
<proteinExistence type="inferred from homology"/>
<protein>
    <recommendedName>
        <fullName evidence="8">Major facilitator superfamily (MFS) profile domain-containing protein</fullName>
    </recommendedName>
</protein>
<feature type="transmembrane region" description="Helical" evidence="7">
    <location>
        <begin position="228"/>
        <end position="249"/>
    </location>
</feature>
<feature type="transmembrane region" description="Helical" evidence="7">
    <location>
        <begin position="26"/>
        <end position="46"/>
    </location>
</feature>
<feature type="transmembrane region" description="Helical" evidence="7">
    <location>
        <begin position="348"/>
        <end position="370"/>
    </location>
</feature>
<dbReference type="InterPro" id="IPR011701">
    <property type="entry name" value="MFS"/>
</dbReference>
<dbReference type="PROSITE" id="PS50850">
    <property type="entry name" value="MFS"/>
    <property type="match status" value="1"/>
</dbReference>
<feature type="transmembrane region" description="Helical" evidence="7">
    <location>
        <begin position="286"/>
        <end position="306"/>
    </location>
</feature>
<dbReference type="Pfam" id="PF07690">
    <property type="entry name" value="MFS_1"/>
    <property type="match status" value="1"/>
</dbReference>